<protein>
    <submittedName>
        <fullName evidence="1">Uncharacterized protein</fullName>
    </submittedName>
</protein>
<accession>A0A5H2XN48</accession>
<proteinExistence type="predicted"/>
<gene>
    <name evidence="1" type="ORF">Prudu_377S000400</name>
</gene>
<dbReference type="EMBL" id="AP020714">
    <property type="protein sequence ID" value="BBN68329.1"/>
    <property type="molecule type" value="Genomic_DNA"/>
</dbReference>
<evidence type="ECO:0000313" key="1">
    <source>
        <dbReference type="EMBL" id="BBN68329.1"/>
    </source>
</evidence>
<dbReference type="AlphaFoldDB" id="A0A5H2XN48"/>
<reference evidence="1" key="1">
    <citation type="journal article" date="2019" name="Science">
        <title>Mutation of a bHLH transcription factor allowed almond domestication.</title>
        <authorList>
            <person name="Sanchez-Perez R."/>
            <person name="Pavan S."/>
            <person name="Mazzeo R."/>
            <person name="Moldovan C."/>
            <person name="Aiese Cigliano R."/>
            <person name="Del Cueto J."/>
            <person name="Ricciardi F."/>
            <person name="Lotti C."/>
            <person name="Ricciardi L."/>
            <person name="Dicenta F."/>
            <person name="Lopez-Marques R.L."/>
            <person name="Lindberg Moller B."/>
        </authorList>
    </citation>
    <scope>NUCLEOTIDE SEQUENCE</scope>
</reference>
<name>A0A5H2XN48_PRUDU</name>
<sequence length="63" mass="6981">MASTRVPLEDSECVLHIRRMIPLRKLASTRVPLEDSGMISLRKLASTRVPLEVLRVCSAHAIG</sequence>
<organism evidence="1">
    <name type="scientific">Prunus dulcis</name>
    <name type="common">Almond</name>
    <name type="synonym">Amygdalus dulcis</name>
    <dbReference type="NCBI Taxonomy" id="3755"/>
    <lineage>
        <taxon>Eukaryota</taxon>
        <taxon>Viridiplantae</taxon>
        <taxon>Streptophyta</taxon>
        <taxon>Embryophyta</taxon>
        <taxon>Tracheophyta</taxon>
        <taxon>Spermatophyta</taxon>
        <taxon>Magnoliopsida</taxon>
        <taxon>eudicotyledons</taxon>
        <taxon>Gunneridae</taxon>
        <taxon>Pentapetalae</taxon>
        <taxon>rosids</taxon>
        <taxon>fabids</taxon>
        <taxon>Rosales</taxon>
        <taxon>Rosaceae</taxon>
        <taxon>Amygdaloideae</taxon>
        <taxon>Amygdaleae</taxon>
        <taxon>Prunus</taxon>
    </lineage>
</organism>